<feature type="compositionally biased region" description="Basic and acidic residues" evidence="1">
    <location>
        <begin position="1"/>
        <end position="25"/>
    </location>
</feature>
<dbReference type="EMBL" id="JAPCWZ010000003">
    <property type="protein sequence ID" value="KAK8873517.1"/>
    <property type="molecule type" value="Genomic_DNA"/>
</dbReference>
<proteinExistence type="predicted"/>
<evidence type="ECO:0000313" key="2">
    <source>
        <dbReference type="EMBL" id="KAK8873517.1"/>
    </source>
</evidence>
<protein>
    <submittedName>
        <fullName evidence="2">Uncharacterized protein</fullName>
    </submittedName>
</protein>
<reference evidence="2 3" key="1">
    <citation type="journal article" date="2024" name="IMA Fungus">
        <title>Apiospora arundinis, a panoply of carbohydrate-active enzymes and secondary metabolites.</title>
        <authorList>
            <person name="Sorensen T."/>
            <person name="Petersen C."/>
            <person name="Muurmann A.T."/>
            <person name="Christiansen J.V."/>
            <person name="Brundto M.L."/>
            <person name="Overgaard C.K."/>
            <person name="Boysen A.T."/>
            <person name="Wollenberg R.D."/>
            <person name="Larsen T.O."/>
            <person name="Sorensen J.L."/>
            <person name="Nielsen K.L."/>
            <person name="Sondergaard T.E."/>
        </authorList>
    </citation>
    <scope>NUCLEOTIDE SEQUENCE [LARGE SCALE GENOMIC DNA]</scope>
    <source>
        <strain evidence="2 3">AAU 773</strain>
    </source>
</reference>
<keyword evidence="3" id="KW-1185">Reference proteome</keyword>
<sequence>MLDRLGVGREHDAGADTVTERERGAFPRAHSRVRTKGGFGQPESPNLQRSAAGYGSGNDAVELCYTSLHRSPPTCSIASNALILSQPLAKRPHKSCGKQPAPVFFQLDQRHSRNDDEGGGQPPRTHASNDLGTAREGQQSHNF</sequence>
<feature type="region of interest" description="Disordered" evidence="1">
    <location>
        <begin position="1"/>
        <end position="55"/>
    </location>
</feature>
<comment type="caution">
    <text evidence="2">The sequence shown here is derived from an EMBL/GenBank/DDBJ whole genome shotgun (WGS) entry which is preliminary data.</text>
</comment>
<feature type="region of interest" description="Disordered" evidence="1">
    <location>
        <begin position="89"/>
        <end position="143"/>
    </location>
</feature>
<organism evidence="2 3">
    <name type="scientific">Apiospora arundinis</name>
    <dbReference type="NCBI Taxonomy" id="335852"/>
    <lineage>
        <taxon>Eukaryota</taxon>
        <taxon>Fungi</taxon>
        <taxon>Dikarya</taxon>
        <taxon>Ascomycota</taxon>
        <taxon>Pezizomycotina</taxon>
        <taxon>Sordariomycetes</taxon>
        <taxon>Xylariomycetidae</taxon>
        <taxon>Amphisphaeriales</taxon>
        <taxon>Apiosporaceae</taxon>
        <taxon>Apiospora</taxon>
    </lineage>
</organism>
<feature type="compositionally biased region" description="Polar residues" evidence="1">
    <location>
        <begin position="126"/>
        <end position="143"/>
    </location>
</feature>
<gene>
    <name evidence="2" type="ORF">PGQ11_004031</name>
</gene>
<evidence type="ECO:0000256" key="1">
    <source>
        <dbReference type="SAM" id="MobiDB-lite"/>
    </source>
</evidence>
<accession>A0ABR2J7V6</accession>
<name>A0ABR2J7V6_9PEZI</name>
<dbReference type="Proteomes" id="UP001390339">
    <property type="component" value="Unassembled WGS sequence"/>
</dbReference>
<evidence type="ECO:0000313" key="3">
    <source>
        <dbReference type="Proteomes" id="UP001390339"/>
    </source>
</evidence>